<evidence type="ECO:0000313" key="2">
    <source>
        <dbReference type="EMBL" id="OCT83835.1"/>
    </source>
</evidence>
<comment type="function">
    <text evidence="1">Component of the elongator complex which is required for multiple tRNA modifications, including mcm5U (5-methoxycarbonylmethyl uridine), mcm5s2U (5-methoxycarbonylmethyl-2-thiouridine), and ncm5U (5-carbamoylmethyl uridine). The elongator complex catalyzes the formation of carboxymethyluridine in the wobble base at position 34 in tRNAs.</text>
</comment>
<proteinExistence type="predicted"/>
<evidence type="ECO:0000313" key="3">
    <source>
        <dbReference type="Proteomes" id="UP000694892"/>
    </source>
</evidence>
<dbReference type="EMBL" id="CM004472">
    <property type="protein sequence ID" value="OCT83835.1"/>
    <property type="molecule type" value="Genomic_DNA"/>
</dbReference>
<organism evidence="2 3">
    <name type="scientific">Xenopus laevis</name>
    <name type="common">African clawed frog</name>
    <dbReference type="NCBI Taxonomy" id="8355"/>
    <lineage>
        <taxon>Eukaryota</taxon>
        <taxon>Metazoa</taxon>
        <taxon>Chordata</taxon>
        <taxon>Craniata</taxon>
        <taxon>Vertebrata</taxon>
        <taxon>Euteleostomi</taxon>
        <taxon>Amphibia</taxon>
        <taxon>Batrachia</taxon>
        <taxon>Anura</taxon>
        <taxon>Pipoidea</taxon>
        <taxon>Pipidae</taxon>
        <taxon>Xenopodinae</taxon>
        <taxon>Xenopus</taxon>
        <taxon>Xenopus</taxon>
    </lineage>
</organism>
<dbReference type="GO" id="GO:0002098">
    <property type="term" value="P:tRNA wobble uridine modification"/>
    <property type="evidence" value="ECO:0007669"/>
    <property type="project" value="InterPro"/>
</dbReference>
<dbReference type="GO" id="GO:0033588">
    <property type="term" value="C:elongator holoenzyme complex"/>
    <property type="evidence" value="ECO:0007669"/>
    <property type="project" value="InterPro"/>
</dbReference>
<gene>
    <name evidence="2" type="ORF">XELAEV_18021974mg</name>
</gene>
<evidence type="ECO:0008006" key="4">
    <source>
        <dbReference type="Google" id="ProtNLM"/>
    </source>
</evidence>
<dbReference type="InterPro" id="IPR008728">
    <property type="entry name" value="Elongator_complex_protein_4"/>
</dbReference>
<reference evidence="3" key="1">
    <citation type="journal article" date="2016" name="Nature">
        <title>Genome evolution in the allotetraploid frog Xenopus laevis.</title>
        <authorList>
            <person name="Session A.M."/>
            <person name="Uno Y."/>
            <person name="Kwon T."/>
            <person name="Chapman J.A."/>
            <person name="Toyoda A."/>
            <person name="Takahashi S."/>
            <person name="Fukui A."/>
            <person name="Hikosaka A."/>
            <person name="Suzuki A."/>
            <person name="Kondo M."/>
            <person name="van Heeringen S.J."/>
            <person name="Quigley I."/>
            <person name="Heinz S."/>
            <person name="Ogino H."/>
            <person name="Ochi H."/>
            <person name="Hellsten U."/>
            <person name="Lyons J.B."/>
            <person name="Simakov O."/>
            <person name="Putnam N."/>
            <person name="Stites J."/>
            <person name="Kuroki Y."/>
            <person name="Tanaka T."/>
            <person name="Michiue T."/>
            <person name="Watanabe M."/>
            <person name="Bogdanovic O."/>
            <person name="Lister R."/>
            <person name="Georgiou G."/>
            <person name="Paranjpe S.S."/>
            <person name="van Kruijsbergen I."/>
            <person name="Shu S."/>
            <person name="Carlson J."/>
            <person name="Kinoshita T."/>
            <person name="Ohta Y."/>
            <person name="Mawaribuchi S."/>
            <person name="Jenkins J."/>
            <person name="Grimwood J."/>
            <person name="Schmutz J."/>
            <person name="Mitros T."/>
            <person name="Mozaffari S.V."/>
            <person name="Suzuki Y."/>
            <person name="Haramoto Y."/>
            <person name="Yamamoto T.S."/>
            <person name="Takagi C."/>
            <person name="Heald R."/>
            <person name="Miller K."/>
            <person name="Haudenschild C."/>
            <person name="Kitzman J."/>
            <person name="Nakayama T."/>
            <person name="Izutsu Y."/>
            <person name="Robert J."/>
            <person name="Fortriede J."/>
            <person name="Burns K."/>
            <person name="Lotay V."/>
            <person name="Karimi K."/>
            <person name="Yasuoka Y."/>
            <person name="Dichmann D.S."/>
            <person name="Flajnik M.F."/>
            <person name="Houston D.W."/>
            <person name="Shendure J."/>
            <person name="DuPasquier L."/>
            <person name="Vize P.D."/>
            <person name="Zorn A.M."/>
            <person name="Ito M."/>
            <person name="Marcotte E.M."/>
            <person name="Wallingford J.B."/>
            <person name="Ito Y."/>
            <person name="Asashima M."/>
            <person name="Ueno N."/>
            <person name="Matsuda Y."/>
            <person name="Veenstra G.J."/>
            <person name="Fujiyama A."/>
            <person name="Harland R.M."/>
            <person name="Taira M."/>
            <person name="Rokhsar D.S."/>
        </authorList>
    </citation>
    <scope>NUCLEOTIDE SEQUENCE [LARGE SCALE GENOMIC DNA]</scope>
    <source>
        <strain evidence="3">J</strain>
    </source>
</reference>
<name>A0A974D442_XENLA</name>
<dbReference type="AlphaFoldDB" id="A0A974D442"/>
<evidence type="ECO:0000256" key="1">
    <source>
        <dbReference type="ARBA" id="ARBA00045238"/>
    </source>
</evidence>
<protein>
    <recommendedName>
        <fullName evidence="4">Elongator complex protein 4</fullName>
    </recommendedName>
</protein>
<dbReference type="Proteomes" id="UP000694892">
    <property type="component" value="Chromosome 4L"/>
</dbReference>
<dbReference type="Pfam" id="PF05625">
    <property type="entry name" value="PAXNEB"/>
    <property type="match status" value="1"/>
</dbReference>
<accession>A0A974D442</accession>
<dbReference type="Gene3D" id="3.40.50.300">
    <property type="entry name" value="P-loop containing nucleotide triphosphate hydrolases"/>
    <property type="match status" value="1"/>
</dbReference>
<sequence length="121" mass="13110">MAAPCHCGVSAGDEAVGMGISFKRKVRGKFPAILGTQPSVHNGQLLVSAGVPSLDHILGPFSCWLLTSAARKTPMVPTLIFFSSISWPKEWLAAMKYFLPLLVTTPPILCRIFRLLSPMTL</sequence>
<dbReference type="InterPro" id="IPR027417">
    <property type="entry name" value="P-loop_NTPase"/>
</dbReference>